<dbReference type="InterPro" id="IPR039999">
    <property type="entry name" value="LYAR"/>
</dbReference>
<dbReference type="Gene3D" id="3.30.1490.490">
    <property type="match status" value="1"/>
</dbReference>
<dbReference type="Pfam" id="PF12874">
    <property type="entry name" value="zf-met"/>
    <property type="match status" value="1"/>
</dbReference>
<dbReference type="Proteomes" id="UP000316621">
    <property type="component" value="Chromosome 7"/>
</dbReference>
<dbReference type="SUPFAM" id="SSF57667">
    <property type="entry name" value="beta-beta-alpha zinc fingers"/>
    <property type="match status" value="3"/>
</dbReference>
<evidence type="ECO:0000256" key="2">
    <source>
        <dbReference type="ARBA" id="ARBA00022723"/>
    </source>
</evidence>
<keyword evidence="11" id="KW-1185">Reference proteome</keyword>
<keyword evidence="4 7" id="KW-0863">Zinc-finger</keyword>
<dbReference type="GO" id="GO:0008270">
    <property type="term" value="F:zinc ion binding"/>
    <property type="evidence" value="ECO:0007669"/>
    <property type="project" value="UniProtKB-KW"/>
</dbReference>
<dbReference type="OMA" id="QQHTSCV"/>
<keyword evidence="2" id="KW-0479">Metal-binding</keyword>
<protein>
    <recommendedName>
        <fullName evidence="9">U1-type domain-containing protein</fullName>
    </recommendedName>
</protein>
<dbReference type="PROSITE" id="PS51804">
    <property type="entry name" value="ZF_C2HC_LYAR"/>
    <property type="match status" value="2"/>
</dbReference>
<evidence type="ECO:0000256" key="5">
    <source>
        <dbReference type="ARBA" id="ARBA00022833"/>
    </source>
</evidence>
<feature type="compositionally biased region" description="Basic and acidic residues" evidence="8">
    <location>
        <begin position="135"/>
        <end position="161"/>
    </location>
</feature>
<dbReference type="InterPro" id="IPR036236">
    <property type="entry name" value="Znf_C2H2_sf"/>
</dbReference>
<feature type="region of interest" description="Disordered" evidence="8">
    <location>
        <begin position="57"/>
        <end position="85"/>
    </location>
</feature>
<evidence type="ECO:0000256" key="7">
    <source>
        <dbReference type="PROSITE-ProRule" id="PRU01145"/>
    </source>
</evidence>
<organism evidence="10 11">
    <name type="scientific">Papaver somniferum</name>
    <name type="common">Opium poppy</name>
    <dbReference type="NCBI Taxonomy" id="3469"/>
    <lineage>
        <taxon>Eukaryota</taxon>
        <taxon>Viridiplantae</taxon>
        <taxon>Streptophyta</taxon>
        <taxon>Embryophyta</taxon>
        <taxon>Tracheophyta</taxon>
        <taxon>Spermatophyta</taxon>
        <taxon>Magnoliopsida</taxon>
        <taxon>Ranunculales</taxon>
        <taxon>Papaveraceae</taxon>
        <taxon>Papaveroideae</taxon>
        <taxon>Papaver</taxon>
    </lineage>
</organism>
<evidence type="ECO:0000256" key="8">
    <source>
        <dbReference type="SAM" id="MobiDB-lite"/>
    </source>
</evidence>
<dbReference type="SMART" id="SM00451">
    <property type="entry name" value="ZnF_U1"/>
    <property type="match status" value="1"/>
</dbReference>
<dbReference type="PANTHER" id="PTHR13100:SF10">
    <property type="entry name" value="CELL GROWTH-REGULATING NUCLEOLAR PROTEIN"/>
    <property type="match status" value="1"/>
</dbReference>
<feature type="region of interest" description="Disordered" evidence="8">
    <location>
        <begin position="115"/>
        <end position="222"/>
    </location>
</feature>
<keyword evidence="3" id="KW-0677">Repeat</keyword>
<dbReference type="InterPro" id="IPR014898">
    <property type="entry name" value="Znf_C2H2_LYAR"/>
</dbReference>
<evidence type="ECO:0000313" key="11">
    <source>
        <dbReference type="Proteomes" id="UP000316621"/>
    </source>
</evidence>
<gene>
    <name evidence="10" type="ORF">C5167_031438</name>
</gene>
<evidence type="ECO:0000256" key="1">
    <source>
        <dbReference type="ARBA" id="ARBA00004123"/>
    </source>
</evidence>
<dbReference type="Gene3D" id="3.30.160.60">
    <property type="entry name" value="Classic Zinc Finger"/>
    <property type="match status" value="1"/>
</dbReference>
<dbReference type="PANTHER" id="PTHR13100">
    <property type="entry name" value="CELL GROWTH-REGULATING NUCLEOLAR PROTEIN LYAR"/>
    <property type="match status" value="1"/>
</dbReference>
<dbReference type="GO" id="GO:0005730">
    <property type="term" value="C:nucleolus"/>
    <property type="evidence" value="ECO:0007669"/>
    <property type="project" value="TreeGrafter"/>
</dbReference>
<dbReference type="GO" id="GO:0003677">
    <property type="term" value="F:DNA binding"/>
    <property type="evidence" value="ECO:0007669"/>
    <property type="project" value="InterPro"/>
</dbReference>
<dbReference type="InterPro" id="IPR013087">
    <property type="entry name" value="Znf_C2H2_type"/>
</dbReference>
<dbReference type="Pfam" id="PF08790">
    <property type="entry name" value="zf-LYAR"/>
    <property type="match status" value="1"/>
</dbReference>
<sequence>MVWFQCEDCGENLKKPKLPNHFRCCSAFKLSCIDCGVTFSQESVQAHTQCISETEKYGPKGAVKPGSNTPASAKSNAKKKPDVDTNVGLSTCPPWNCSLCKTSATSQQTLLLHAEGKKHGAKARAFHASQQPPKPAEESTPKVADSKVEAPKEESLTKEDPPTDSVKVSKKKRKIDSSVNGNSGKPVESTEVEVEEKKKKVKKENGSAKKSEDSDEETADTNEIGSKKIKWKKVITSVLKAQTKTNCALEKRKLQKAVINSLIETNCVAADIDAKRRKELKEMVMQQVQSSSKFTLDLNHIVKLSKKE</sequence>
<comment type="subcellular location">
    <subcellularLocation>
        <location evidence="1">Nucleus</location>
    </subcellularLocation>
</comment>
<name>A0A4Y7K773_PAPSO</name>
<dbReference type="GO" id="GO:0000122">
    <property type="term" value="P:negative regulation of transcription by RNA polymerase II"/>
    <property type="evidence" value="ECO:0007669"/>
    <property type="project" value="TreeGrafter"/>
</dbReference>
<dbReference type="InterPro" id="IPR003604">
    <property type="entry name" value="Matrin/U1-like-C_Znf_C2H2"/>
</dbReference>
<dbReference type="AlphaFoldDB" id="A0A4Y7K773"/>
<dbReference type="GO" id="GO:0006364">
    <property type="term" value="P:rRNA processing"/>
    <property type="evidence" value="ECO:0007669"/>
    <property type="project" value="TreeGrafter"/>
</dbReference>
<dbReference type="STRING" id="3469.A0A4Y7K773"/>
<feature type="compositionally biased region" description="Basic and acidic residues" evidence="8">
    <location>
        <begin position="195"/>
        <end position="212"/>
    </location>
</feature>
<evidence type="ECO:0000256" key="3">
    <source>
        <dbReference type="ARBA" id="ARBA00022737"/>
    </source>
</evidence>
<reference evidence="10 11" key="1">
    <citation type="journal article" date="2018" name="Science">
        <title>The opium poppy genome and morphinan production.</title>
        <authorList>
            <person name="Guo L."/>
            <person name="Winzer T."/>
            <person name="Yang X."/>
            <person name="Li Y."/>
            <person name="Ning Z."/>
            <person name="He Z."/>
            <person name="Teodor R."/>
            <person name="Lu Y."/>
            <person name="Bowser T.A."/>
            <person name="Graham I.A."/>
            <person name="Ye K."/>
        </authorList>
    </citation>
    <scope>NUCLEOTIDE SEQUENCE [LARGE SCALE GENOMIC DNA]</scope>
    <source>
        <strain evidence="11">cv. HN1</strain>
        <tissue evidence="10">Leaves</tissue>
    </source>
</reference>
<accession>A0A4Y7K773</accession>
<keyword evidence="5" id="KW-0862">Zinc</keyword>
<dbReference type="EMBL" id="CM010721">
    <property type="protein sequence ID" value="RZC68182.1"/>
    <property type="molecule type" value="Genomic_DNA"/>
</dbReference>
<dbReference type="InterPro" id="IPR058719">
    <property type="entry name" value="WHD_LYAR"/>
</dbReference>
<dbReference type="OrthoDB" id="21474at2759"/>
<dbReference type="FunFam" id="3.30.1490.490:FF:000001">
    <property type="entry name" value="cell growth-regulating nucleolar protein-like"/>
    <property type="match status" value="1"/>
</dbReference>
<evidence type="ECO:0000259" key="9">
    <source>
        <dbReference type="SMART" id="SM00451"/>
    </source>
</evidence>
<keyword evidence="6" id="KW-0539">Nucleus</keyword>
<evidence type="ECO:0000313" key="10">
    <source>
        <dbReference type="EMBL" id="RZC68182.1"/>
    </source>
</evidence>
<evidence type="ECO:0000256" key="6">
    <source>
        <dbReference type="ARBA" id="ARBA00023242"/>
    </source>
</evidence>
<feature type="domain" description="U1-type" evidence="9">
    <location>
        <begin position="92"/>
        <end position="126"/>
    </location>
</feature>
<dbReference type="Pfam" id="PF25879">
    <property type="entry name" value="WHD_LYAR"/>
    <property type="match status" value="1"/>
</dbReference>
<evidence type="ECO:0000256" key="4">
    <source>
        <dbReference type="ARBA" id="ARBA00022771"/>
    </source>
</evidence>
<dbReference type="Gramene" id="RZC68182">
    <property type="protein sequence ID" value="RZC68182"/>
    <property type="gene ID" value="C5167_031438"/>
</dbReference>
<proteinExistence type="predicted"/>